<evidence type="ECO:0000256" key="3">
    <source>
        <dbReference type="ARBA" id="ARBA00022989"/>
    </source>
</evidence>
<feature type="region of interest" description="Disordered" evidence="5">
    <location>
        <begin position="1443"/>
        <end position="1482"/>
    </location>
</feature>
<evidence type="ECO:0000313" key="7">
    <source>
        <dbReference type="EMBL" id="MFD0862467.1"/>
    </source>
</evidence>
<proteinExistence type="predicted"/>
<evidence type="ECO:0000256" key="2">
    <source>
        <dbReference type="ARBA" id="ARBA00022692"/>
    </source>
</evidence>
<name>A0ABW3CZ36_9FLAO</name>
<dbReference type="RefSeq" id="WP_386407506.1">
    <property type="nucleotide sequence ID" value="NZ_JBHTJH010000005.1"/>
</dbReference>
<feature type="domain" description="Translocation and assembly module TamB C-terminal" evidence="6">
    <location>
        <begin position="1007"/>
        <end position="1429"/>
    </location>
</feature>
<keyword evidence="4" id="KW-0472">Membrane</keyword>
<protein>
    <submittedName>
        <fullName evidence="7">Translocation/assembly module TamB domain-containing protein</fullName>
    </submittedName>
</protein>
<evidence type="ECO:0000259" key="6">
    <source>
        <dbReference type="Pfam" id="PF04357"/>
    </source>
</evidence>
<gene>
    <name evidence="7" type="ORF">ACFQ1M_09605</name>
</gene>
<evidence type="ECO:0000313" key="8">
    <source>
        <dbReference type="Proteomes" id="UP001596978"/>
    </source>
</evidence>
<accession>A0ABW3CZ36</accession>
<dbReference type="Pfam" id="PF04357">
    <property type="entry name" value="TamB"/>
    <property type="match status" value="1"/>
</dbReference>
<keyword evidence="2" id="KW-0812">Transmembrane</keyword>
<reference evidence="8" key="1">
    <citation type="journal article" date="2019" name="Int. J. Syst. Evol. Microbiol.">
        <title>The Global Catalogue of Microorganisms (GCM) 10K type strain sequencing project: providing services to taxonomists for standard genome sequencing and annotation.</title>
        <authorList>
            <consortium name="The Broad Institute Genomics Platform"/>
            <consortium name="The Broad Institute Genome Sequencing Center for Infectious Disease"/>
            <person name="Wu L."/>
            <person name="Ma J."/>
        </authorList>
    </citation>
    <scope>NUCLEOTIDE SEQUENCE [LARGE SCALE GENOMIC DNA]</scope>
    <source>
        <strain evidence="8">CCUG 62952</strain>
    </source>
</reference>
<dbReference type="InterPro" id="IPR007452">
    <property type="entry name" value="TamB_C"/>
</dbReference>
<keyword evidence="3" id="KW-1133">Transmembrane helix</keyword>
<dbReference type="Proteomes" id="UP001596978">
    <property type="component" value="Unassembled WGS sequence"/>
</dbReference>
<evidence type="ECO:0000256" key="4">
    <source>
        <dbReference type="ARBA" id="ARBA00023136"/>
    </source>
</evidence>
<dbReference type="EMBL" id="JBHTJH010000005">
    <property type="protein sequence ID" value="MFD0862467.1"/>
    <property type="molecule type" value="Genomic_DNA"/>
</dbReference>
<dbReference type="PANTHER" id="PTHR36985">
    <property type="entry name" value="TRANSLOCATION AND ASSEMBLY MODULE SUBUNIT TAMB"/>
    <property type="match status" value="1"/>
</dbReference>
<dbReference type="PANTHER" id="PTHR36985:SF1">
    <property type="entry name" value="TRANSLOCATION AND ASSEMBLY MODULE SUBUNIT TAMB"/>
    <property type="match status" value="1"/>
</dbReference>
<comment type="caution">
    <text evidence="7">The sequence shown here is derived from an EMBL/GenBank/DDBJ whole genome shotgun (WGS) entry which is preliminary data.</text>
</comment>
<evidence type="ECO:0000256" key="5">
    <source>
        <dbReference type="SAM" id="MobiDB-lite"/>
    </source>
</evidence>
<evidence type="ECO:0000256" key="1">
    <source>
        <dbReference type="ARBA" id="ARBA00004167"/>
    </source>
</evidence>
<comment type="subcellular location">
    <subcellularLocation>
        <location evidence="1">Membrane</location>
        <topology evidence="1">Single-pass membrane protein</topology>
    </subcellularLocation>
</comment>
<organism evidence="7 8">
    <name type="scientific">Sungkyunkwania multivorans</name>
    <dbReference type="NCBI Taxonomy" id="1173618"/>
    <lineage>
        <taxon>Bacteria</taxon>
        <taxon>Pseudomonadati</taxon>
        <taxon>Bacteroidota</taxon>
        <taxon>Flavobacteriia</taxon>
        <taxon>Flavobacteriales</taxon>
        <taxon>Flavobacteriaceae</taxon>
        <taxon>Sungkyunkwania</taxon>
    </lineage>
</organism>
<sequence length="1482" mass="166623">MLAILLLLVLLIGFFSIPAVQTSLAKRLTDDINQKYGTDIHIGRVGLKWNLDVSLKEIFIKDHHKDTLFFVGKLNTSLLSAKNAADGKLEFGDIDIDALTFKLKTYKDEKDTSLDVFVAKLEQYDTIPKTEPSSFFLSTGDIDIENSRFLLVDENKTSSDVLVFTDLSIEGQDLVVEGPNVSLKVNELSFLDDRNLRVKSLATSFTYTLSQMRFDDLLIKTPLSKVAGEIVFNYERKDFQDFFDKVKVSAEFSEATISFDEVNLFYNEFGSFITADFSTKLEGVLNDFTANDFKLASSSTRIDGNIQFKNLFDSKRGFELDGDFERLSSNYFQLQSLLPNILGRSLPSSFQRFGQFNIAGYTNITEKAIDADVVIETNIGVLVSDLVLSKINNIDNALYSGTIIAENLDLGVLLEDDEFGIASFDLVVDGQGFTKENLNTEVRGRVFKLGYKNYSYKNLSVSGILKDQLFDGRLVSRDQNAKLTFEGLADFSGEKNDFNFKASIDHADLRRLNFVQRDSISVFRGDLAMNMVGTNLDDLDGEIRFEKTYYKNQNQEYFFKDFEVVSSFNDSIRTITINSSDIVTGSLEGKFKMMELGYLAQNAIGSIYANYSPYVVTEGQFVDFNFNIKNKIIDVFFPEVSLGPNTFIRGNIAANDSEFKLNFKSPSIDFFENVFDDVNIQIDNKNPLFNTIVEVADINTRYYNANDFNLVNVTLNDTLFFKTEFNGGEENRDNYDLSFYHTIDTNQRSVVGVKRSRLNFKGNEWLINAENNKQNKVIFSKRLDTIDIDKMVLTYEDEKIDIEGKLIDSTYKDVKLRFTDVDLKKITPRIDSLKLDGTVNGSLNVFQKNRSYLTTSSLDIANLAVNEFVLGDLDVKVAGNEDLTDYTVDASLVRGDIRSLFAKGDIQVRESGNFIDVDTELKELDLRPFDPLGEGVIANMRGFVSGKAKVLGALENPSINGQLQLEQAGIAIPYLNVDFDFANTAKVQLYDQTFHFDKVNIVDTAFKTKGILDGDIRHSRFSDWELDLMLNTNRLLVLNTKEDEDELYYGTAFMDGKAHIYGPTDRLIIDVEALTEKGTSIKIPISDVVTIGDSSFIRFVDKSDANGNGSQQMALEEFKGLTLNFDLDVTPDAEVEIVLDKRSGSTLRGKGAGSLRMEIDTNGKFNMWGDLITYEGIYNFKYGGLFDKRFVVLPEGTIIWEGDPLQAQVNIEAAYTVPNGANPAILLDNPNFNRKIPTEVRIRLEGELMRPDDPKFDIRFPNASGVVVSELEYRLANEEREQLQAISLLSQGVFMNDVSISQQALANNFLETASGLFDSLFNQGDSKVNIGVNYAPGDRSGVNGIETDDRLGLTVTTQITDRILVNGRIGVPVGGITETAVIGDVQVDLLLNEDGTLRAKVFNRENDFQYVTDELGYTQGVGLSYQVDFDNFKELLGKIFKRSKKKMEERERKKKEQDAKSSEDDRPTLPGLSFKSEKKKKN</sequence>
<keyword evidence="8" id="KW-1185">Reference proteome</keyword>
<feature type="compositionally biased region" description="Basic and acidic residues" evidence="5">
    <location>
        <begin position="1446"/>
        <end position="1467"/>
    </location>
</feature>